<name>A0A3S1A4T7_ELYCH</name>
<feature type="region of interest" description="Disordered" evidence="1">
    <location>
        <begin position="67"/>
        <end position="157"/>
    </location>
</feature>
<feature type="compositionally biased region" description="Basic and acidic residues" evidence="1">
    <location>
        <begin position="688"/>
        <end position="704"/>
    </location>
</feature>
<feature type="region of interest" description="Disordered" evidence="1">
    <location>
        <begin position="555"/>
        <end position="579"/>
    </location>
</feature>
<feature type="region of interest" description="Disordered" evidence="1">
    <location>
        <begin position="1"/>
        <end position="55"/>
    </location>
</feature>
<dbReference type="Proteomes" id="UP000271974">
    <property type="component" value="Unassembled WGS sequence"/>
</dbReference>
<feature type="region of interest" description="Disordered" evidence="1">
    <location>
        <begin position="173"/>
        <end position="375"/>
    </location>
</feature>
<feature type="compositionally biased region" description="Polar residues" evidence="1">
    <location>
        <begin position="272"/>
        <end position="314"/>
    </location>
</feature>
<feature type="compositionally biased region" description="Basic and acidic residues" evidence="1">
    <location>
        <begin position="73"/>
        <end position="82"/>
    </location>
</feature>
<dbReference type="PRINTS" id="PR01217">
    <property type="entry name" value="PRICHEXTENSN"/>
</dbReference>
<feature type="compositionally biased region" description="Polar residues" evidence="1">
    <location>
        <begin position="345"/>
        <end position="355"/>
    </location>
</feature>
<comment type="caution">
    <text evidence="2">The sequence shown here is derived from an EMBL/GenBank/DDBJ whole genome shotgun (WGS) entry which is preliminary data.</text>
</comment>
<feature type="compositionally biased region" description="Polar residues" evidence="1">
    <location>
        <begin position="84"/>
        <end position="97"/>
    </location>
</feature>
<feature type="compositionally biased region" description="Polar residues" evidence="1">
    <location>
        <begin position="498"/>
        <end position="515"/>
    </location>
</feature>
<dbReference type="AlphaFoldDB" id="A0A3S1A4T7"/>
<feature type="compositionally biased region" description="Pro residues" evidence="1">
    <location>
        <begin position="772"/>
        <end position="820"/>
    </location>
</feature>
<feature type="compositionally biased region" description="Basic and acidic residues" evidence="1">
    <location>
        <begin position="639"/>
        <end position="669"/>
    </location>
</feature>
<proteinExistence type="predicted"/>
<feature type="compositionally biased region" description="Low complexity" evidence="1">
    <location>
        <begin position="707"/>
        <end position="739"/>
    </location>
</feature>
<sequence length="984" mass="103734">MKKIKTQPVVSKLRSTHEELAPTCGENVKEKSSKFSVDQNTEEGKASVKTESVSTVISHAENESIAGRISKLGGEHRSKERLVAQSTETATVLSGGSSKELRVDQATRKVLPNGSKTGLTKPTKDGDTDTKDNQEGSKTAVTKSTSGLNNDGLGDDQVRNAIVSQTLASMRKGYTTPASPAVGNSLALPHKGDKQAKTQTPHPVASRGCPNRPKPAANKQRLEREKEQSGISNTVESDPSSNSQKKSENPTKVTSAFPPTKPARTKQVIASPEQSSPEELRSGKQSLSSSKKNITEHLSVNLQPDSFRTYSMNSEPLAMHQPIPRTDSSSPANMDSSKEQRTDQNTKQSDSTVSESCGIPTPVEETNILHDNDDTPNFRKYSASHRLRDGSQQSVEAVTVTALSSSSDEKTTYQKIRDVDGRDTQIPAGPTLIKSKPRKANNEKITCVKLEDIGVEISAGPTSGKPNKITEHPGQKIARDGASLGYLPLSVTTSEISESLSADSGIGSPTCSSRVTARGGGEGGAGCLQTGSEGGEREARDTGGLLLGVEGEQYSGEAKETWSPNSTPGKVSPSAANKNTNEIILSTPIITPPGTKALPERNMETITYLRVPESTSGHSNSVNMAATQVCHADQQLSAEKPEVGENTNPKEPEGLRTHDSSLEQPRSKEVPSNVNSSHEPLLPQTIGHAREIVKDKDKAEEYPAHHPLSSSTSAAAAAALQSPPAKSSALSSSLSSSLSPPAPPALQRQTLPPSSSLPPPSSSPSSSSSPLTPQPSPPLSQPPPSPPLSQPPPSPPPLPQPPPSSSLSSPPQPQCRPSPSAPQGSQTGKQTIEAKIGNGTQTLQEKKQVDGDVSPPPSGALSQLSHLSADSASDGLGCSKASAGQSPGESKAVRNNDGQEVKQKDLLYVTHLDIEAQGLQRSVSKKKPSFKDISLCEVIMMSNAPYNDRQVKGILKPSNSSPALVHGEFPVLNQSAAWDSDQGP</sequence>
<feature type="compositionally biased region" description="Polar residues" evidence="1">
    <location>
        <begin position="562"/>
        <end position="579"/>
    </location>
</feature>
<evidence type="ECO:0000313" key="3">
    <source>
        <dbReference type="Proteomes" id="UP000271974"/>
    </source>
</evidence>
<gene>
    <name evidence="2" type="ORF">EGW08_009513</name>
</gene>
<feature type="compositionally biased region" description="Polar residues" evidence="1">
    <location>
        <begin position="326"/>
        <end position="335"/>
    </location>
</feature>
<feature type="region of interest" description="Disordered" evidence="1">
    <location>
        <begin position="498"/>
        <end position="540"/>
    </location>
</feature>
<feature type="compositionally biased region" description="Polar residues" evidence="1">
    <location>
        <begin position="860"/>
        <end position="871"/>
    </location>
</feature>
<feature type="compositionally biased region" description="Polar residues" evidence="1">
    <location>
        <begin position="614"/>
        <end position="626"/>
    </location>
</feature>
<feature type="region of interest" description="Disordered" evidence="1">
    <location>
        <begin position="614"/>
        <end position="903"/>
    </location>
</feature>
<protein>
    <submittedName>
        <fullName evidence="2">Uncharacterized protein</fullName>
    </submittedName>
</protein>
<feature type="compositionally biased region" description="Polar residues" evidence="1">
    <location>
        <begin position="229"/>
        <end position="254"/>
    </location>
</feature>
<feature type="compositionally biased region" description="Basic and acidic residues" evidence="1">
    <location>
        <begin position="122"/>
        <end position="135"/>
    </location>
</feature>
<keyword evidence="3" id="KW-1185">Reference proteome</keyword>
<evidence type="ECO:0000313" key="2">
    <source>
        <dbReference type="EMBL" id="RUS82733.1"/>
    </source>
</evidence>
<organism evidence="2 3">
    <name type="scientific">Elysia chlorotica</name>
    <name type="common">Eastern emerald elysia</name>
    <name type="synonym">Sea slug</name>
    <dbReference type="NCBI Taxonomy" id="188477"/>
    <lineage>
        <taxon>Eukaryota</taxon>
        <taxon>Metazoa</taxon>
        <taxon>Spiralia</taxon>
        <taxon>Lophotrochozoa</taxon>
        <taxon>Mollusca</taxon>
        <taxon>Gastropoda</taxon>
        <taxon>Heterobranchia</taxon>
        <taxon>Euthyneura</taxon>
        <taxon>Panpulmonata</taxon>
        <taxon>Sacoglossa</taxon>
        <taxon>Placobranchoidea</taxon>
        <taxon>Plakobranchidae</taxon>
        <taxon>Elysia</taxon>
    </lineage>
</organism>
<reference evidence="2 3" key="1">
    <citation type="submission" date="2019-01" db="EMBL/GenBank/DDBJ databases">
        <title>A draft genome assembly of the solar-powered sea slug Elysia chlorotica.</title>
        <authorList>
            <person name="Cai H."/>
            <person name="Li Q."/>
            <person name="Fang X."/>
            <person name="Li J."/>
            <person name="Curtis N.E."/>
            <person name="Altenburger A."/>
            <person name="Shibata T."/>
            <person name="Feng M."/>
            <person name="Maeda T."/>
            <person name="Schwartz J.A."/>
            <person name="Shigenobu S."/>
            <person name="Lundholm N."/>
            <person name="Nishiyama T."/>
            <person name="Yang H."/>
            <person name="Hasebe M."/>
            <person name="Li S."/>
            <person name="Pierce S.K."/>
            <person name="Wang J."/>
        </authorList>
    </citation>
    <scope>NUCLEOTIDE SEQUENCE [LARGE SCALE GENOMIC DNA]</scope>
    <source>
        <strain evidence="2">EC2010</strain>
        <tissue evidence="2">Whole organism of an adult</tissue>
    </source>
</reference>
<evidence type="ECO:0000256" key="1">
    <source>
        <dbReference type="SAM" id="MobiDB-lite"/>
    </source>
</evidence>
<feature type="compositionally biased region" description="Basic and acidic residues" evidence="1">
    <location>
        <begin position="891"/>
        <end position="903"/>
    </location>
</feature>
<feature type="compositionally biased region" description="Polar residues" evidence="1">
    <location>
        <begin position="136"/>
        <end position="149"/>
    </location>
</feature>
<accession>A0A3S1A4T7</accession>
<dbReference type="EMBL" id="RQTK01000274">
    <property type="protein sequence ID" value="RUS82733.1"/>
    <property type="molecule type" value="Genomic_DNA"/>
</dbReference>